<gene>
    <name evidence="1" type="ORF">UFOPK3267_03165</name>
</gene>
<accession>A0A6J7C7K6</accession>
<dbReference type="EMBL" id="CAFBIY010000298">
    <property type="protein sequence ID" value="CAB4853630.1"/>
    <property type="molecule type" value="Genomic_DNA"/>
</dbReference>
<sequence length="49" mass="5259">MESLVGVAAVVVVDDLRSPPQPTMNTDAATAAAMSFRRIWFSPKKVTVP</sequence>
<evidence type="ECO:0000313" key="1">
    <source>
        <dbReference type="EMBL" id="CAB4853630.1"/>
    </source>
</evidence>
<protein>
    <submittedName>
        <fullName evidence="1">Unannotated protein</fullName>
    </submittedName>
</protein>
<dbReference type="AlphaFoldDB" id="A0A6J7C7K6"/>
<organism evidence="1">
    <name type="scientific">freshwater metagenome</name>
    <dbReference type="NCBI Taxonomy" id="449393"/>
    <lineage>
        <taxon>unclassified sequences</taxon>
        <taxon>metagenomes</taxon>
        <taxon>ecological metagenomes</taxon>
    </lineage>
</organism>
<proteinExistence type="predicted"/>
<reference evidence="1" key="1">
    <citation type="submission" date="2020-05" db="EMBL/GenBank/DDBJ databases">
        <authorList>
            <person name="Chiriac C."/>
            <person name="Salcher M."/>
            <person name="Ghai R."/>
            <person name="Kavagutti S V."/>
        </authorList>
    </citation>
    <scope>NUCLEOTIDE SEQUENCE</scope>
</reference>
<name>A0A6J7C7K6_9ZZZZ</name>